<gene>
    <name evidence="8" type="ORF">L9F63_013360</name>
</gene>
<organism evidence="8 9">
    <name type="scientific">Diploptera punctata</name>
    <name type="common">Pacific beetle cockroach</name>
    <dbReference type="NCBI Taxonomy" id="6984"/>
    <lineage>
        <taxon>Eukaryota</taxon>
        <taxon>Metazoa</taxon>
        <taxon>Ecdysozoa</taxon>
        <taxon>Arthropoda</taxon>
        <taxon>Hexapoda</taxon>
        <taxon>Insecta</taxon>
        <taxon>Pterygota</taxon>
        <taxon>Neoptera</taxon>
        <taxon>Polyneoptera</taxon>
        <taxon>Dictyoptera</taxon>
        <taxon>Blattodea</taxon>
        <taxon>Blaberoidea</taxon>
        <taxon>Blaberidae</taxon>
        <taxon>Diplopterinae</taxon>
        <taxon>Diploptera</taxon>
    </lineage>
</organism>
<evidence type="ECO:0000313" key="9">
    <source>
        <dbReference type="Proteomes" id="UP001233999"/>
    </source>
</evidence>
<keyword evidence="9" id="KW-1185">Reference proteome</keyword>
<name>A0AAD8AAE7_DIPPU</name>
<keyword evidence="2" id="KW-0732">Signal</keyword>
<accession>A0AAD8AAE7</accession>
<dbReference type="InterPro" id="IPR029058">
    <property type="entry name" value="AB_hydrolase_fold"/>
</dbReference>
<dbReference type="Gene3D" id="3.40.50.1820">
    <property type="entry name" value="alpha/beta hydrolase"/>
    <property type="match status" value="1"/>
</dbReference>
<dbReference type="FunFam" id="3.40.50.1820:FF:000057">
    <property type="entry name" value="Lipase"/>
    <property type="match status" value="1"/>
</dbReference>
<dbReference type="GO" id="GO:0016042">
    <property type="term" value="P:lipid catabolic process"/>
    <property type="evidence" value="ECO:0007669"/>
    <property type="project" value="UniProtKB-KW"/>
</dbReference>
<dbReference type="PANTHER" id="PTHR11005">
    <property type="entry name" value="LYSOSOMAL ACID LIPASE-RELATED"/>
    <property type="match status" value="1"/>
</dbReference>
<dbReference type="GO" id="GO:0016787">
    <property type="term" value="F:hydrolase activity"/>
    <property type="evidence" value="ECO:0007669"/>
    <property type="project" value="UniProtKB-KW"/>
</dbReference>
<sequence length="199" mass="22695">MYLFTLVSCDVRIDPLDSPVGCSMFDVIKKYGYPAEKHFVTTEDGYILQLFRIPYIHKKPVAVLHHGLGCTSRDWVLLGPNKSLGYLLADEGYDVWLSNFRGSFYSRNHTYLSIKSKQFWDFSWHEIGIYDAPAIFNYIINTTGVESHYHVGYSMGATVLFVLASMKPEYNKNIRLLVAQGPPVFFNGQQSAIFTPTTQ</sequence>
<protein>
    <recommendedName>
        <fullName evidence="7">Partial AB-hydrolase lipase domain-containing protein</fullName>
    </recommendedName>
</protein>
<dbReference type="InterPro" id="IPR006693">
    <property type="entry name" value="AB_hydrolase_lipase"/>
</dbReference>
<evidence type="ECO:0000256" key="1">
    <source>
        <dbReference type="ARBA" id="ARBA00010701"/>
    </source>
</evidence>
<evidence type="ECO:0000256" key="5">
    <source>
        <dbReference type="ARBA" id="ARBA00023098"/>
    </source>
</evidence>
<evidence type="ECO:0000256" key="3">
    <source>
        <dbReference type="ARBA" id="ARBA00022801"/>
    </source>
</evidence>
<evidence type="ECO:0000256" key="6">
    <source>
        <dbReference type="ARBA" id="ARBA00023180"/>
    </source>
</evidence>
<keyword evidence="6" id="KW-0325">Glycoprotein</keyword>
<dbReference type="AlphaFoldDB" id="A0AAD8AAE7"/>
<reference evidence="8" key="1">
    <citation type="journal article" date="2023" name="IScience">
        <title>Live-bearing cockroach genome reveals convergent evolutionary mechanisms linked to viviparity in insects and beyond.</title>
        <authorList>
            <person name="Fouks B."/>
            <person name="Harrison M.C."/>
            <person name="Mikhailova A.A."/>
            <person name="Marchal E."/>
            <person name="English S."/>
            <person name="Carruthers M."/>
            <person name="Jennings E.C."/>
            <person name="Chiamaka E.L."/>
            <person name="Frigard R.A."/>
            <person name="Pippel M."/>
            <person name="Attardo G.M."/>
            <person name="Benoit J.B."/>
            <person name="Bornberg-Bauer E."/>
            <person name="Tobe S.S."/>
        </authorList>
    </citation>
    <scope>NUCLEOTIDE SEQUENCE</scope>
    <source>
        <strain evidence="8">Stay&amp;Tobe</strain>
    </source>
</reference>
<reference evidence="8" key="2">
    <citation type="submission" date="2023-05" db="EMBL/GenBank/DDBJ databases">
        <authorList>
            <person name="Fouks B."/>
        </authorList>
    </citation>
    <scope>NUCLEOTIDE SEQUENCE</scope>
    <source>
        <strain evidence="8">Stay&amp;Tobe</strain>
        <tissue evidence="8">Testes</tissue>
    </source>
</reference>
<comment type="similarity">
    <text evidence="1">Belongs to the AB hydrolase superfamily. Lipase family.</text>
</comment>
<dbReference type="Pfam" id="PF04083">
    <property type="entry name" value="Abhydro_lipase"/>
    <property type="match status" value="1"/>
</dbReference>
<keyword evidence="3" id="KW-0378">Hydrolase</keyword>
<evidence type="ECO:0000256" key="4">
    <source>
        <dbReference type="ARBA" id="ARBA00022963"/>
    </source>
</evidence>
<feature type="non-terminal residue" evidence="8">
    <location>
        <position position="199"/>
    </location>
</feature>
<evidence type="ECO:0000259" key="7">
    <source>
        <dbReference type="Pfam" id="PF04083"/>
    </source>
</evidence>
<proteinExistence type="inferred from homology"/>
<dbReference type="Proteomes" id="UP001233999">
    <property type="component" value="Unassembled WGS sequence"/>
</dbReference>
<evidence type="ECO:0000256" key="2">
    <source>
        <dbReference type="ARBA" id="ARBA00022729"/>
    </source>
</evidence>
<keyword evidence="5" id="KW-0443">Lipid metabolism</keyword>
<keyword evidence="4" id="KW-0442">Lipid degradation</keyword>
<evidence type="ECO:0000313" key="8">
    <source>
        <dbReference type="EMBL" id="KAJ9595449.1"/>
    </source>
</evidence>
<feature type="domain" description="Partial AB-hydrolase lipase" evidence="7">
    <location>
        <begin position="26"/>
        <end position="77"/>
    </location>
</feature>
<dbReference type="SUPFAM" id="SSF53474">
    <property type="entry name" value="alpha/beta-Hydrolases"/>
    <property type="match status" value="1"/>
</dbReference>
<dbReference type="EMBL" id="JASPKZ010002337">
    <property type="protein sequence ID" value="KAJ9595449.1"/>
    <property type="molecule type" value="Genomic_DNA"/>
</dbReference>
<comment type="caution">
    <text evidence="8">The sequence shown here is derived from an EMBL/GenBank/DDBJ whole genome shotgun (WGS) entry which is preliminary data.</text>
</comment>